<gene>
    <name evidence="16" type="ORF">GCM10011487_24280</name>
</gene>
<evidence type="ECO:0000259" key="15">
    <source>
        <dbReference type="Pfam" id="PF07715"/>
    </source>
</evidence>
<feature type="signal peptide" evidence="13">
    <location>
        <begin position="1"/>
        <end position="22"/>
    </location>
</feature>
<keyword evidence="4" id="KW-0410">Iron transport</keyword>
<feature type="domain" description="TonB-dependent receptor-like beta-barrel" evidence="14">
    <location>
        <begin position="306"/>
        <end position="774"/>
    </location>
</feature>
<evidence type="ECO:0000259" key="14">
    <source>
        <dbReference type="Pfam" id="PF00593"/>
    </source>
</evidence>
<dbReference type="InterPro" id="IPR039426">
    <property type="entry name" value="TonB-dep_rcpt-like"/>
</dbReference>
<dbReference type="InterPro" id="IPR000531">
    <property type="entry name" value="Beta-barrel_TonB"/>
</dbReference>
<dbReference type="EMBL" id="BLJN01000002">
    <property type="protein sequence ID" value="GFE80428.1"/>
    <property type="molecule type" value="Genomic_DNA"/>
</dbReference>
<dbReference type="Pfam" id="PF07715">
    <property type="entry name" value="Plug"/>
    <property type="match status" value="1"/>
</dbReference>
<comment type="subcellular location">
    <subcellularLocation>
        <location evidence="1 11">Cell outer membrane</location>
        <topology evidence="1 11">Multi-pass membrane protein</topology>
    </subcellularLocation>
</comment>
<organism evidence="16 17">
    <name type="scientific">Steroidobacter agaridevorans</name>
    <dbReference type="NCBI Taxonomy" id="2695856"/>
    <lineage>
        <taxon>Bacteria</taxon>
        <taxon>Pseudomonadati</taxon>
        <taxon>Pseudomonadota</taxon>
        <taxon>Gammaproteobacteria</taxon>
        <taxon>Steroidobacterales</taxon>
        <taxon>Steroidobacteraceae</taxon>
        <taxon>Steroidobacter</taxon>
    </lineage>
</organism>
<evidence type="ECO:0000256" key="11">
    <source>
        <dbReference type="PROSITE-ProRule" id="PRU01360"/>
    </source>
</evidence>
<dbReference type="GO" id="GO:0009279">
    <property type="term" value="C:cell outer membrane"/>
    <property type="evidence" value="ECO:0007669"/>
    <property type="project" value="UniProtKB-SubCell"/>
</dbReference>
<evidence type="ECO:0000256" key="2">
    <source>
        <dbReference type="ARBA" id="ARBA00022448"/>
    </source>
</evidence>
<keyword evidence="2 11" id="KW-0813">Transport</keyword>
<evidence type="ECO:0000256" key="8">
    <source>
        <dbReference type="ARBA" id="ARBA00023077"/>
    </source>
</evidence>
<evidence type="ECO:0000256" key="12">
    <source>
        <dbReference type="RuleBase" id="RU003357"/>
    </source>
</evidence>
<reference evidence="17" key="1">
    <citation type="submission" date="2020-01" db="EMBL/GenBank/DDBJ databases">
        <title>'Steroidobacter agaridevorans' sp. nov., agar-degrading bacteria isolated from rhizosphere soils.</title>
        <authorList>
            <person name="Ikenaga M."/>
            <person name="Kataoka M."/>
            <person name="Murouchi A."/>
            <person name="Katsuragi S."/>
            <person name="Sakai M."/>
        </authorList>
    </citation>
    <scope>NUCLEOTIDE SEQUENCE [LARGE SCALE GENOMIC DNA]</scope>
    <source>
        <strain evidence="17">YU21-B</strain>
    </source>
</reference>
<dbReference type="RefSeq" id="WP_161812107.1">
    <property type="nucleotide sequence ID" value="NZ_BLJN01000002.1"/>
</dbReference>
<dbReference type="AlphaFoldDB" id="A0A829YC84"/>
<keyword evidence="3 11" id="KW-1134">Transmembrane beta strand</keyword>
<feature type="domain" description="TonB-dependent receptor plug" evidence="15">
    <location>
        <begin position="50"/>
        <end position="159"/>
    </location>
</feature>
<keyword evidence="16" id="KW-0675">Receptor</keyword>
<keyword evidence="7" id="KW-0406">Ion transport</keyword>
<evidence type="ECO:0000256" key="9">
    <source>
        <dbReference type="ARBA" id="ARBA00023136"/>
    </source>
</evidence>
<evidence type="ECO:0000256" key="4">
    <source>
        <dbReference type="ARBA" id="ARBA00022496"/>
    </source>
</evidence>
<evidence type="ECO:0000256" key="13">
    <source>
        <dbReference type="SAM" id="SignalP"/>
    </source>
</evidence>
<keyword evidence="10 11" id="KW-0998">Cell outer membrane</keyword>
<evidence type="ECO:0000313" key="16">
    <source>
        <dbReference type="EMBL" id="GFE80428.1"/>
    </source>
</evidence>
<name>A0A829YC84_9GAMM</name>
<dbReference type="PROSITE" id="PS52016">
    <property type="entry name" value="TONB_DEPENDENT_REC_3"/>
    <property type="match status" value="1"/>
</dbReference>
<evidence type="ECO:0000256" key="7">
    <source>
        <dbReference type="ARBA" id="ARBA00023065"/>
    </source>
</evidence>
<dbReference type="GO" id="GO:0006826">
    <property type="term" value="P:iron ion transport"/>
    <property type="evidence" value="ECO:0007669"/>
    <property type="project" value="UniProtKB-KW"/>
</dbReference>
<keyword evidence="13" id="KW-0732">Signal</keyword>
<dbReference type="InterPro" id="IPR036942">
    <property type="entry name" value="Beta-barrel_TonB_sf"/>
</dbReference>
<feature type="chain" id="PRO_5032371443" evidence="13">
    <location>
        <begin position="23"/>
        <end position="822"/>
    </location>
</feature>
<evidence type="ECO:0000256" key="5">
    <source>
        <dbReference type="ARBA" id="ARBA00022692"/>
    </source>
</evidence>
<evidence type="ECO:0000256" key="6">
    <source>
        <dbReference type="ARBA" id="ARBA00023004"/>
    </source>
</evidence>
<dbReference type="PANTHER" id="PTHR32552">
    <property type="entry name" value="FERRICHROME IRON RECEPTOR-RELATED"/>
    <property type="match status" value="1"/>
</dbReference>
<evidence type="ECO:0000256" key="3">
    <source>
        <dbReference type="ARBA" id="ARBA00022452"/>
    </source>
</evidence>
<evidence type="ECO:0000313" key="17">
    <source>
        <dbReference type="Proteomes" id="UP000445000"/>
    </source>
</evidence>
<proteinExistence type="inferred from homology"/>
<keyword evidence="5 11" id="KW-0812">Transmembrane</keyword>
<evidence type="ECO:0000256" key="1">
    <source>
        <dbReference type="ARBA" id="ARBA00004571"/>
    </source>
</evidence>
<keyword evidence="17" id="KW-1185">Reference proteome</keyword>
<comment type="caution">
    <text evidence="16">The sequence shown here is derived from an EMBL/GenBank/DDBJ whole genome shotgun (WGS) entry which is preliminary data.</text>
</comment>
<dbReference type="InterPro" id="IPR012910">
    <property type="entry name" value="Plug_dom"/>
</dbReference>
<dbReference type="Gene3D" id="2.40.170.20">
    <property type="entry name" value="TonB-dependent receptor, beta-barrel domain"/>
    <property type="match status" value="1"/>
</dbReference>
<keyword evidence="9 11" id="KW-0472">Membrane</keyword>
<dbReference type="Pfam" id="PF00593">
    <property type="entry name" value="TonB_dep_Rec_b-barrel"/>
    <property type="match status" value="1"/>
</dbReference>
<keyword evidence="6" id="KW-0408">Iron</keyword>
<comment type="similarity">
    <text evidence="11 12">Belongs to the TonB-dependent receptor family.</text>
</comment>
<protein>
    <submittedName>
        <fullName evidence="16">TonB-dependent receptor</fullName>
    </submittedName>
</protein>
<dbReference type="PANTHER" id="PTHR32552:SF81">
    <property type="entry name" value="TONB-DEPENDENT OUTER MEMBRANE RECEPTOR"/>
    <property type="match status" value="1"/>
</dbReference>
<accession>A0A829YC84</accession>
<evidence type="ECO:0000256" key="10">
    <source>
        <dbReference type="ARBA" id="ARBA00023237"/>
    </source>
</evidence>
<sequence>MRNLFGLATALTTSLVTMPLYAQTDAGSDEGASSGITEVIVTAQRRTESAQEVPIAISAFSAEQLTSQGVSNTLQIGQYIPNMVAQNNTGLGSANAFYLRGLGNSETVATFDPPVGTYVDDIYLSRQNANNLSLFDVERVEVLRGPQGTLFGRNTTGGAVRMIMADPGDELGGYAEIGYGRYNKQVARGSIDVPVLDKLAVKFSGYWQEDDGYVKNVTTGDRLNDDDGWGARVGLKADFTDTISWSASFAKIEADGENILNFECNPANPADCNGRFATTGLREGATGAAPYAPLVISGRKANYLLGARSETDLVTSNFQIDLSPDFQLSFITGYVDTTQQYALDFYDGRGGPSLASPTPPVRGFTRGGFTILNDGSHEQFSQEIKLNGSLGDGFADLVAGVYYLDEKNTTDFADIFGDTLLLADRVLDNTTEALAGYAQADFNVTDEWKLTAGIRYTDETKKMSIRDNRPSCNDGTIEATCMDNVNLISPSGKPIPREMGTDMWTPRFAVNYQPSGDVLLFASATRGMKSGGWNARSTPARSVLPFGPEKVWSYETGAKTDWLNNRLRANVTLFYLDVADLQTPSALLNANGSMTFLTRNFADYENKGIELELTYMPIDGLTTYLNVGYQDDKYKIDRNAPDFDEYGIQSVSAQQRLCQQQLSTGAIPNASPAVAACAAGIITAEGQIAEPVRTPDVTLSFGASYDIPLGSSRMTLVPSLNASYRTEQEVSTNNLTIYSGSVTGTNGTFPSNPYSGDYITGSYSPEAWFVNATLTLFGADDRWLVAAECTNCFNETAVNTSLANTAYINAPMQWMLRTRFNF</sequence>
<dbReference type="Proteomes" id="UP000445000">
    <property type="component" value="Unassembled WGS sequence"/>
</dbReference>
<keyword evidence="8 12" id="KW-0798">TonB box</keyword>
<dbReference type="SUPFAM" id="SSF56935">
    <property type="entry name" value="Porins"/>
    <property type="match status" value="1"/>
</dbReference>